<accession>A0A1Y1XT45</accession>
<gene>
    <name evidence="2" type="ORF">K493DRAFT_73263</name>
</gene>
<name>A0A1Y1XT45_9FUNG</name>
<protein>
    <recommendedName>
        <fullName evidence="1">A-kinase anchor protein 7-like phosphoesterase domain-containing protein</fullName>
    </recommendedName>
</protein>
<dbReference type="SUPFAM" id="SSF55144">
    <property type="entry name" value="LigT-like"/>
    <property type="match status" value="1"/>
</dbReference>
<dbReference type="Pfam" id="PF10469">
    <property type="entry name" value="AKAP7_NLS"/>
    <property type="match status" value="1"/>
</dbReference>
<comment type="caution">
    <text evidence="2">The sequence shown here is derived from an EMBL/GenBank/DDBJ whole genome shotgun (WGS) entry which is preliminary data.</text>
</comment>
<reference evidence="2 3" key="1">
    <citation type="submission" date="2016-07" db="EMBL/GenBank/DDBJ databases">
        <title>Pervasive Adenine N6-methylation of Active Genes in Fungi.</title>
        <authorList>
            <consortium name="DOE Joint Genome Institute"/>
            <person name="Mondo S.J."/>
            <person name="Dannebaum R.O."/>
            <person name="Kuo R.C."/>
            <person name="Labutti K."/>
            <person name="Haridas S."/>
            <person name="Kuo A."/>
            <person name="Salamov A."/>
            <person name="Ahrendt S.R."/>
            <person name="Lipzen A."/>
            <person name="Sullivan W."/>
            <person name="Andreopoulos W.B."/>
            <person name="Clum A."/>
            <person name="Lindquist E."/>
            <person name="Daum C."/>
            <person name="Ramamoorthy G.K."/>
            <person name="Gryganskyi A."/>
            <person name="Culley D."/>
            <person name="Magnuson J.K."/>
            <person name="James T.Y."/>
            <person name="O'Malley M.A."/>
            <person name="Stajich J.E."/>
            <person name="Spatafora J.W."/>
            <person name="Visel A."/>
            <person name="Grigoriev I.V."/>
        </authorList>
    </citation>
    <scope>NUCLEOTIDE SEQUENCE [LARGE SCALE GENOMIC DNA]</scope>
    <source>
        <strain evidence="2 3">CBS 931.73</strain>
    </source>
</reference>
<keyword evidence="3" id="KW-1185">Reference proteome</keyword>
<proteinExistence type="predicted"/>
<organism evidence="2 3">
    <name type="scientific">Basidiobolus meristosporus CBS 931.73</name>
    <dbReference type="NCBI Taxonomy" id="1314790"/>
    <lineage>
        <taxon>Eukaryota</taxon>
        <taxon>Fungi</taxon>
        <taxon>Fungi incertae sedis</taxon>
        <taxon>Zoopagomycota</taxon>
        <taxon>Entomophthoromycotina</taxon>
        <taxon>Basidiobolomycetes</taxon>
        <taxon>Basidiobolales</taxon>
        <taxon>Basidiobolaceae</taxon>
        <taxon>Basidiobolus</taxon>
    </lineage>
</organism>
<evidence type="ECO:0000313" key="3">
    <source>
        <dbReference type="Proteomes" id="UP000193498"/>
    </source>
</evidence>
<feature type="domain" description="A-kinase anchor protein 7-like phosphoesterase" evidence="1">
    <location>
        <begin position="14"/>
        <end position="144"/>
    </location>
</feature>
<dbReference type="InterPro" id="IPR019510">
    <property type="entry name" value="AKAP7-like_phosphoesterase"/>
</dbReference>
<dbReference type="Proteomes" id="UP000193498">
    <property type="component" value="Unassembled WGS sequence"/>
</dbReference>
<evidence type="ECO:0000259" key="1">
    <source>
        <dbReference type="Pfam" id="PF10469"/>
    </source>
</evidence>
<dbReference type="Gene3D" id="3.90.1140.10">
    <property type="entry name" value="Cyclic phosphodiesterase"/>
    <property type="match status" value="1"/>
</dbReference>
<dbReference type="InParanoid" id="A0A1Y1XT45"/>
<dbReference type="AlphaFoldDB" id="A0A1Y1XT45"/>
<evidence type="ECO:0000313" key="2">
    <source>
        <dbReference type="EMBL" id="ORX88922.1"/>
    </source>
</evidence>
<sequence>MSLRLNMSEGIFGFGRVVYARMEESHVKERLSLMVKQLRARFVEYGLAARQDGFEFQPHATLMKVRFERARHQSANHSTHIPQDVYEPFLGKPLLCTWPRAPENSPNLRYPENDFGSCRPDAIELSSMLRPKVQGYYQAIGRVVF</sequence>
<dbReference type="OrthoDB" id="10263155at2759"/>
<dbReference type="EMBL" id="MCFE01000489">
    <property type="protein sequence ID" value="ORX88922.1"/>
    <property type="molecule type" value="Genomic_DNA"/>
</dbReference>
<dbReference type="InterPro" id="IPR009097">
    <property type="entry name" value="Cyclic_Pdiesterase"/>
</dbReference>